<reference evidence="1 2" key="1">
    <citation type="submission" date="2024-04" db="EMBL/GenBank/DDBJ databases">
        <title>Tritrichomonas musculus Genome.</title>
        <authorList>
            <person name="Alves-Ferreira E."/>
            <person name="Grigg M."/>
            <person name="Lorenzi H."/>
            <person name="Galac M."/>
        </authorList>
    </citation>
    <scope>NUCLEOTIDE SEQUENCE [LARGE SCALE GENOMIC DNA]</scope>
    <source>
        <strain evidence="1 2">EAF2021</strain>
    </source>
</reference>
<keyword evidence="2" id="KW-1185">Reference proteome</keyword>
<proteinExistence type="predicted"/>
<dbReference type="Proteomes" id="UP001470230">
    <property type="component" value="Unassembled WGS sequence"/>
</dbReference>
<evidence type="ECO:0000313" key="2">
    <source>
        <dbReference type="Proteomes" id="UP001470230"/>
    </source>
</evidence>
<accession>A0ABR2LA69</accession>
<gene>
    <name evidence="1" type="ORF">M9Y10_001467</name>
</gene>
<name>A0ABR2LA69_9EUKA</name>
<comment type="caution">
    <text evidence="1">The sequence shown here is derived from an EMBL/GenBank/DDBJ whole genome shotgun (WGS) entry which is preliminary data.</text>
</comment>
<evidence type="ECO:0000313" key="1">
    <source>
        <dbReference type="EMBL" id="KAK8899165.1"/>
    </source>
</evidence>
<organism evidence="1 2">
    <name type="scientific">Tritrichomonas musculus</name>
    <dbReference type="NCBI Taxonomy" id="1915356"/>
    <lineage>
        <taxon>Eukaryota</taxon>
        <taxon>Metamonada</taxon>
        <taxon>Parabasalia</taxon>
        <taxon>Tritrichomonadida</taxon>
        <taxon>Tritrichomonadidae</taxon>
        <taxon>Tritrichomonas</taxon>
    </lineage>
</organism>
<protein>
    <submittedName>
        <fullName evidence="1">Uncharacterized protein</fullName>
    </submittedName>
</protein>
<dbReference type="EMBL" id="JAPFFF010000001">
    <property type="protein sequence ID" value="KAK8899165.1"/>
    <property type="molecule type" value="Genomic_DNA"/>
</dbReference>
<sequence>MSAEALTQKYVTQMKSIQESLLDFLESDDEQSDLKKTINLLTEQNIRSNKQIFKSFLYLLLKISKNYHHSASFYPKIDQIFTQIKDDIKKNFSNSEIFRIFKSHKRILLYLLENNIIIPDKSIALAISSPKYYKRFYPQFFYPEFEPFFTATILQKMKNQNPDIFEMEIETFKEKRRIGENDSYICQLIRDDSVVEFVTFVTEKMFHFLE</sequence>